<dbReference type="Pfam" id="PF00881">
    <property type="entry name" value="Nitroreductase"/>
    <property type="match status" value="1"/>
</dbReference>
<evidence type="ECO:0000259" key="1">
    <source>
        <dbReference type="Pfam" id="PF00881"/>
    </source>
</evidence>
<dbReference type="InterPro" id="IPR029479">
    <property type="entry name" value="Nitroreductase"/>
</dbReference>
<feature type="domain" description="Nitroreductase" evidence="1">
    <location>
        <begin position="15"/>
        <end position="181"/>
    </location>
</feature>
<dbReference type="SUPFAM" id="SSF55469">
    <property type="entry name" value="FMN-dependent nitroreductase-like"/>
    <property type="match status" value="1"/>
</dbReference>
<dbReference type="PANTHER" id="PTHR43821">
    <property type="entry name" value="NAD(P)H NITROREDUCTASE YDJA-RELATED"/>
    <property type="match status" value="1"/>
</dbReference>
<evidence type="ECO:0000313" key="3">
    <source>
        <dbReference type="Proteomes" id="UP000642829"/>
    </source>
</evidence>
<name>A0A8J3D9U3_9BACT</name>
<dbReference type="Gene3D" id="3.40.109.10">
    <property type="entry name" value="NADH Oxidase"/>
    <property type="match status" value="1"/>
</dbReference>
<gene>
    <name evidence="2" type="ORF">GCM10007047_07650</name>
</gene>
<dbReference type="InterPro" id="IPR000415">
    <property type="entry name" value="Nitroreductase-like"/>
</dbReference>
<dbReference type="RefSeq" id="WP_189512058.1">
    <property type="nucleotide sequence ID" value="NZ_BMXG01000004.1"/>
</dbReference>
<organism evidence="2 3">
    <name type="scientific">Cerasicoccus arenae</name>
    <dbReference type="NCBI Taxonomy" id="424488"/>
    <lineage>
        <taxon>Bacteria</taxon>
        <taxon>Pseudomonadati</taxon>
        <taxon>Verrucomicrobiota</taxon>
        <taxon>Opitutia</taxon>
        <taxon>Puniceicoccales</taxon>
        <taxon>Cerasicoccaceae</taxon>
        <taxon>Cerasicoccus</taxon>
    </lineage>
</organism>
<dbReference type="PANTHER" id="PTHR43821:SF1">
    <property type="entry name" value="NAD(P)H NITROREDUCTASE YDJA-RELATED"/>
    <property type="match status" value="1"/>
</dbReference>
<dbReference type="Proteomes" id="UP000642829">
    <property type="component" value="Unassembled WGS sequence"/>
</dbReference>
<evidence type="ECO:0000313" key="2">
    <source>
        <dbReference type="EMBL" id="GHB94610.1"/>
    </source>
</evidence>
<reference evidence="2" key="2">
    <citation type="submission" date="2020-09" db="EMBL/GenBank/DDBJ databases">
        <authorList>
            <person name="Sun Q."/>
            <person name="Kim S."/>
        </authorList>
    </citation>
    <scope>NUCLEOTIDE SEQUENCE</scope>
    <source>
        <strain evidence="2">KCTC 12870</strain>
    </source>
</reference>
<comment type="caution">
    <text evidence="2">The sequence shown here is derived from an EMBL/GenBank/DDBJ whole genome shotgun (WGS) entry which is preliminary data.</text>
</comment>
<dbReference type="AlphaFoldDB" id="A0A8J3D9U3"/>
<protein>
    <recommendedName>
        <fullName evidence="1">Nitroreductase domain-containing protein</fullName>
    </recommendedName>
</protein>
<proteinExistence type="predicted"/>
<keyword evidence="3" id="KW-1185">Reference proteome</keyword>
<dbReference type="EMBL" id="BMXG01000004">
    <property type="protein sequence ID" value="GHB94610.1"/>
    <property type="molecule type" value="Genomic_DNA"/>
</dbReference>
<sequence>MKASDPANPVEHTIQARCTTKRLADSPLPAHGDRALVEAVITAAGWAPFHRPSANVHRSELASIVPWRCYALDAPECRQLRDRLQAARDTSKIPQLLATATALIQVTWLPNPPKAPNEQLFDPTLDNMEHLAAASSAVQNMLLAATARGVPNYWSSGGALREPNVFAMLGIPAGEILLGAIFLFPTKTDVAESVPGKLRDLRGPIDSWAKWTTLSDFA</sequence>
<dbReference type="InterPro" id="IPR052530">
    <property type="entry name" value="NAD(P)H_nitroreductase"/>
</dbReference>
<accession>A0A8J3D9U3</accession>
<reference evidence="2" key="1">
    <citation type="journal article" date="2014" name="Int. J. Syst. Evol. Microbiol.">
        <title>Complete genome sequence of Corynebacterium casei LMG S-19264T (=DSM 44701T), isolated from a smear-ripened cheese.</title>
        <authorList>
            <consortium name="US DOE Joint Genome Institute (JGI-PGF)"/>
            <person name="Walter F."/>
            <person name="Albersmeier A."/>
            <person name="Kalinowski J."/>
            <person name="Ruckert C."/>
        </authorList>
    </citation>
    <scope>NUCLEOTIDE SEQUENCE</scope>
    <source>
        <strain evidence="2">KCTC 12870</strain>
    </source>
</reference>
<dbReference type="GO" id="GO:0016491">
    <property type="term" value="F:oxidoreductase activity"/>
    <property type="evidence" value="ECO:0007669"/>
    <property type="project" value="InterPro"/>
</dbReference>